<proteinExistence type="predicted"/>
<dbReference type="Gene3D" id="3.30.70.20">
    <property type="match status" value="1"/>
</dbReference>
<protein>
    <submittedName>
        <fullName evidence="1">Ferredoxin</fullName>
    </submittedName>
</protein>
<dbReference type="SUPFAM" id="SSF54862">
    <property type="entry name" value="4Fe-4S ferredoxins"/>
    <property type="match status" value="1"/>
</dbReference>
<name>A0A7I0NSV8_STRCX</name>
<sequence length="97" mass="10452">MKLTVEPDRCCGSGQCVVLALDVFDQDDDGIVVLLEDEPTQPLHEKVGEKVIIRRDQDPGGAGASTICPDEIALAGAEPDYPMRRTSGCLFDPLKPL</sequence>
<gene>
    <name evidence="1" type="ORF">HUT05_01410</name>
</gene>
<dbReference type="Pfam" id="PF13459">
    <property type="entry name" value="Fer4_15"/>
    <property type="match status" value="1"/>
</dbReference>
<reference evidence="1 2" key="1">
    <citation type="submission" date="2020-06" db="EMBL/GenBank/DDBJ databases">
        <title>Genome mining for natural products.</title>
        <authorList>
            <person name="Zhang B."/>
            <person name="Shi J."/>
            <person name="Ge H."/>
        </authorList>
    </citation>
    <scope>NUCLEOTIDE SEQUENCE [LARGE SCALE GENOMIC DNA]</scope>
    <source>
        <strain evidence="1 2">NA02069</strain>
    </source>
</reference>
<evidence type="ECO:0000313" key="2">
    <source>
        <dbReference type="Proteomes" id="UP000509418"/>
    </source>
</evidence>
<dbReference type="Proteomes" id="UP000509418">
    <property type="component" value="Chromosome"/>
</dbReference>
<organism evidence="1 2">
    <name type="scientific">Streptomyces chartreusis</name>
    <dbReference type="NCBI Taxonomy" id="1969"/>
    <lineage>
        <taxon>Bacteria</taxon>
        <taxon>Bacillati</taxon>
        <taxon>Actinomycetota</taxon>
        <taxon>Actinomycetes</taxon>
        <taxon>Kitasatosporales</taxon>
        <taxon>Streptomycetaceae</taxon>
        <taxon>Streptomyces</taxon>
    </lineage>
</organism>
<evidence type="ECO:0000313" key="1">
    <source>
        <dbReference type="EMBL" id="QKZ16151.1"/>
    </source>
</evidence>
<accession>A0A7I0NSV8</accession>
<dbReference type="EMBL" id="CP056041">
    <property type="protein sequence ID" value="QKZ16151.1"/>
    <property type="molecule type" value="Genomic_DNA"/>
</dbReference>
<keyword evidence="2" id="KW-1185">Reference proteome</keyword>
<dbReference type="AlphaFoldDB" id="A0A7I0NSV8"/>